<dbReference type="Proteomes" id="UP000283269">
    <property type="component" value="Unassembled WGS sequence"/>
</dbReference>
<reference evidence="1 2" key="1">
    <citation type="journal article" date="2018" name="Evol. Lett.">
        <title>Horizontal gene cluster transfer increased hallucinogenic mushroom diversity.</title>
        <authorList>
            <person name="Reynolds H.T."/>
            <person name="Vijayakumar V."/>
            <person name="Gluck-Thaler E."/>
            <person name="Korotkin H.B."/>
            <person name="Matheny P.B."/>
            <person name="Slot J.C."/>
        </authorList>
    </citation>
    <scope>NUCLEOTIDE SEQUENCE [LARGE SCALE GENOMIC DNA]</scope>
    <source>
        <strain evidence="1 2">2631</strain>
    </source>
</reference>
<evidence type="ECO:0000313" key="1">
    <source>
        <dbReference type="EMBL" id="PPQ86025.1"/>
    </source>
</evidence>
<dbReference type="AlphaFoldDB" id="A0A409X5H6"/>
<gene>
    <name evidence="1" type="ORF">CVT25_001369</name>
</gene>
<organism evidence="1 2">
    <name type="scientific">Psilocybe cyanescens</name>
    <dbReference type="NCBI Taxonomy" id="93625"/>
    <lineage>
        <taxon>Eukaryota</taxon>
        <taxon>Fungi</taxon>
        <taxon>Dikarya</taxon>
        <taxon>Basidiomycota</taxon>
        <taxon>Agaricomycotina</taxon>
        <taxon>Agaricomycetes</taxon>
        <taxon>Agaricomycetidae</taxon>
        <taxon>Agaricales</taxon>
        <taxon>Agaricineae</taxon>
        <taxon>Strophariaceae</taxon>
        <taxon>Psilocybe</taxon>
    </lineage>
</organism>
<keyword evidence="2" id="KW-1185">Reference proteome</keyword>
<comment type="caution">
    <text evidence="1">The sequence shown here is derived from an EMBL/GenBank/DDBJ whole genome shotgun (WGS) entry which is preliminary data.</text>
</comment>
<sequence>MDPPIVPPIARLAEERIASDYIPHTTPYYQRALSEYYHLDESTIQRYRQHPYSSAIDRRPSLRKLLDAYCIFKHGCQIRGVEAQVDPVLGFVPPLQSLILATVQLLQFDIADIKYENEVGIIFVDLAKSWIQLGPVGLPPGRLHDHIYVLIARPEVPCFRAIGPVISRPIRQVKLFIH</sequence>
<proteinExistence type="predicted"/>
<dbReference type="InParanoid" id="A0A409X5H6"/>
<accession>A0A409X5H6</accession>
<name>A0A409X5H6_PSICY</name>
<evidence type="ECO:0000313" key="2">
    <source>
        <dbReference type="Proteomes" id="UP000283269"/>
    </source>
</evidence>
<dbReference type="EMBL" id="NHYD01002576">
    <property type="protein sequence ID" value="PPQ86025.1"/>
    <property type="molecule type" value="Genomic_DNA"/>
</dbReference>
<protein>
    <submittedName>
        <fullName evidence="1">Uncharacterized protein</fullName>
    </submittedName>
</protein>